<dbReference type="EMBL" id="JACHIN010000018">
    <property type="protein sequence ID" value="MBB5083645.1"/>
    <property type="molecule type" value="Genomic_DNA"/>
</dbReference>
<dbReference type="GO" id="GO:0005840">
    <property type="term" value="C:ribosome"/>
    <property type="evidence" value="ECO:0007669"/>
    <property type="project" value="UniProtKB-KW"/>
</dbReference>
<comment type="caution">
    <text evidence="2">The sequence shown here is derived from an EMBL/GenBank/DDBJ whole genome shotgun (WGS) entry which is preliminary data.</text>
</comment>
<dbReference type="Gene3D" id="3.30.40.250">
    <property type="match status" value="1"/>
</dbReference>
<feature type="domain" description="YcaO" evidence="1">
    <location>
        <begin position="362"/>
        <end position="730"/>
    </location>
</feature>
<keyword evidence="2" id="KW-0687">Ribonucleoprotein</keyword>
<dbReference type="PANTHER" id="PTHR37809">
    <property type="entry name" value="RIBOSOMAL PROTEIN S12 METHYLTHIOTRANSFERASE ACCESSORY FACTOR YCAO"/>
    <property type="match status" value="1"/>
</dbReference>
<dbReference type="RefSeq" id="WP_184972942.1">
    <property type="nucleotide sequence ID" value="NZ_JACHIN010000018.1"/>
</dbReference>
<organism evidence="2 3">
    <name type="scientific">Nonomuraea endophytica</name>
    <dbReference type="NCBI Taxonomy" id="714136"/>
    <lineage>
        <taxon>Bacteria</taxon>
        <taxon>Bacillati</taxon>
        <taxon>Actinomycetota</taxon>
        <taxon>Actinomycetes</taxon>
        <taxon>Streptosporangiales</taxon>
        <taxon>Streptosporangiaceae</taxon>
        <taxon>Nonomuraea</taxon>
    </lineage>
</organism>
<dbReference type="PROSITE" id="PS51664">
    <property type="entry name" value="YCAO"/>
    <property type="match status" value="1"/>
</dbReference>
<proteinExistence type="predicted"/>
<name>A0A7W8AED5_9ACTN</name>
<dbReference type="InterPro" id="IPR022291">
    <property type="entry name" value="Bacteriocin_synth_cyclodeHase"/>
</dbReference>
<accession>A0A7W8AED5</accession>
<dbReference type="AlphaFoldDB" id="A0A7W8AED5"/>
<dbReference type="Pfam" id="PF21084">
    <property type="entry name" value="WHD_DUF4423_like"/>
    <property type="match status" value="1"/>
</dbReference>
<dbReference type="Pfam" id="PF02624">
    <property type="entry name" value="YcaO"/>
    <property type="match status" value="1"/>
</dbReference>
<protein>
    <submittedName>
        <fullName evidence="2">Ribosomal protein S12 methylthiotransferase accessory factor</fullName>
    </submittedName>
</protein>
<keyword evidence="2" id="KW-0689">Ribosomal protein</keyword>
<dbReference type="InterPro" id="IPR027624">
    <property type="entry name" value="TOMM_cyclo_SagD"/>
</dbReference>
<dbReference type="InterPro" id="IPR049274">
    <property type="entry name" value="LynD/TruD_wHTH-like"/>
</dbReference>
<dbReference type="Gene3D" id="3.30.1330.230">
    <property type="match status" value="1"/>
</dbReference>
<dbReference type="NCBIfam" id="TIGR03604">
    <property type="entry name" value="TOMM_cyclo_SagD"/>
    <property type="match status" value="1"/>
</dbReference>
<evidence type="ECO:0000313" key="3">
    <source>
        <dbReference type="Proteomes" id="UP000568380"/>
    </source>
</evidence>
<dbReference type="Gene3D" id="3.30.160.660">
    <property type="match status" value="1"/>
</dbReference>
<evidence type="ECO:0000313" key="2">
    <source>
        <dbReference type="EMBL" id="MBB5083645.1"/>
    </source>
</evidence>
<keyword evidence="2" id="KW-0808">Transferase</keyword>
<dbReference type="NCBIfam" id="TIGR03882">
    <property type="entry name" value="cyclo_dehyd_2"/>
    <property type="match status" value="1"/>
</dbReference>
<dbReference type="NCBIfam" id="TIGR00702">
    <property type="entry name" value="YcaO-type kinase domain"/>
    <property type="match status" value="1"/>
</dbReference>
<dbReference type="InterPro" id="IPR035985">
    <property type="entry name" value="Ubiquitin-activating_enz"/>
</dbReference>
<dbReference type="GO" id="GO:0008641">
    <property type="term" value="F:ubiquitin-like modifier activating enzyme activity"/>
    <property type="evidence" value="ECO:0007669"/>
    <property type="project" value="InterPro"/>
</dbReference>
<dbReference type="GO" id="GO:0016740">
    <property type="term" value="F:transferase activity"/>
    <property type="evidence" value="ECO:0007669"/>
    <property type="project" value="UniProtKB-KW"/>
</dbReference>
<dbReference type="Gene3D" id="3.40.50.720">
    <property type="entry name" value="NAD(P)-binding Rossmann-like Domain"/>
    <property type="match status" value="1"/>
</dbReference>
<sequence>MVDKADQMLLGFKRHLRVDVVAGEAVYVSSAKGTTALEGALIHRLAPLLDGTRTVAEIRQAMAPWASAPRLGHMLAQLTQANLVGLQSASKTAADAYWDLAGLDEAELKTASTPVAMLTLGDQPPDAAAEACRAAGLTVAPDEDAGAFLVLCADYLDPRLAEVNTGRLADGRPWLLAATCGPDIWIGPAFEPGTGPCWECLAERLRRHRCSGTHCPPEASLPSTRALGLQLAVHELTKWLAGASNGLRDGMWTLDTLDLGMTRHPLTRRPQCGACGTHDASVVRVAATTCRSRGSTPGNSHRAMSLEDMWNTYHHLADPLTGITDPIRRDPRCPRFVHSYLSGRNLALAGDGRGGLRQWSGGKGRTDLEAQVSALGEAVERYCGTRLGDECVTLGTFGQLRGDAIHPDTCQLFHPSQYADRERWNARAMPFQRIPEPFDERAVIEWTPLRSIMTGAQRLLPTDLLYFNGGSGVPSLRATSNGNAAGASLEDAVVQGFLELVERDAVALWWYNRTRQAPIDQISLDDPFIAEVFDGYAELNRAVWLLDLTSDLEIPVVAAISHRTDKPAQDIMLGFGAHFDFRIAVRRALTELGQLLSAVIDAKPDGSGYPRTDEHIRRWWQEATTANQPYLLPDPEQPPRRFSGGEAERGCLDTCVDRMRAVAERRRLDILVLDQTRADVGMPVAKVVVPGLRHFWARFAPGRLYDVPVELGRLRCPTAYTELNPIPLFL</sequence>
<dbReference type="InterPro" id="IPR003776">
    <property type="entry name" value="YcaO-like_dom"/>
</dbReference>
<reference evidence="2 3" key="1">
    <citation type="submission" date="2020-08" db="EMBL/GenBank/DDBJ databases">
        <title>Genomic Encyclopedia of Type Strains, Phase IV (KMG-IV): sequencing the most valuable type-strain genomes for metagenomic binning, comparative biology and taxonomic classification.</title>
        <authorList>
            <person name="Goeker M."/>
        </authorList>
    </citation>
    <scope>NUCLEOTIDE SEQUENCE [LARGE SCALE GENOMIC DNA]</scope>
    <source>
        <strain evidence="2 3">DSM 45385</strain>
    </source>
</reference>
<dbReference type="Gene3D" id="3.90.930.60">
    <property type="match status" value="1"/>
</dbReference>
<dbReference type="SUPFAM" id="SSF69572">
    <property type="entry name" value="Activating enzymes of the ubiquitin-like proteins"/>
    <property type="match status" value="1"/>
</dbReference>
<keyword evidence="3" id="KW-1185">Reference proteome</keyword>
<evidence type="ECO:0000259" key="1">
    <source>
        <dbReference type="PROSITE" id="PS51664"/>
    </source>
</evidence>
<dbReference type="PANTHER" id="PTHR37809:SF1">
    <property type="entry name" value="RIBOSOMAL PROTEIN S12 METHYLTHIOTRANSFERASE ACCESSORY FACTOR YCAO"/>
    <property type="match status" value="1"/>
</dbReference>
<gene>
    <name evidence="2" type="ORF">HNR40_009150</name>
</gene>
<dbReference type="Proteomes" id="UP000568380">
    <property type="component" value="Unassembled WGS sequence"/>
</dbReference>